<proteinExistence type="predicted"/>
<feature type="chain" id="PRO_5043349194" description="Secreted protein" evidence="1">
    <location>
        <begin position="25"/>
        <end position="94"/>
    </location>
</feature>
<evidence type="ECO:0000313" key="3">
    <source>
        <dbReference type="Proteomes" id="UP001054945"/>
    </source>
</evidence>
<protein>
    <recommendedName>
        <fullName evidence="4">Secreted protein</fullName>
    </recommendedName>
</protein>
<evidence type="ECO:0000256" key="1">
    <source>
        <dbReference type="SAM" id="SignalP"/>
    </source>
</evidence>
<keyword evidence="1" id="KW-0732">Signal</keyword>
<comment type="caution">
    <text evidence="2">The sequence shown here is derived from an EMBL/GenBank/DDBJ whole genome shotgun (WGS) entry which is preliminary data.</text>
</comment>
<dbReference type="EMBL" id="BPLR01019335">
    <property type="protein sequence ID" value="GIX66693.1"/>
    <property type="molecule type" value="Genomic_DNA"/>
</dbReference>
<dbReference type="Proteomes" id="UP001054945">
    <property type="component" value="Unassembled WGS sequence"/>
</dbReference>
<dbReference type="AlphaFoldDB" id="A0AAV4M402"/>
<organism evidence="2 3">
    <name type="scientific">Caerostris extrusa</name>
    <name type="common">Bark spider</name>
    <name type="synonym">Caerostris bankana</name>
    <dbReference type="NCBI Taxonomy" id="172846"/>
    <lineage>
        <taxon>Eukaryota</taxon>
        <taxon>Metazoa</taxon>
        <taxon>Ecdysozoa</taxon>
        <taxon>Arthropoda</taxon>
        <taxon>Chelicerata</taxon>
        <taxon>Arachnida</taxon>
        <taxon>Araneae</taxon>
        <taxon>Araneomorphae</taxon>
        <taxon>Entelegynae</taxon>
        <taxon>Araneoidea</taxon>
        <taxon>Araneidae</taxon>
        <taxon>Caerostris</taxon>
    </lineage>
</organism>
<feature type="signal peptide" evidence="1">
    <location>
        <begin position="1"/>
        <end position="24"/>
    </location>
</feature>
<keyword evidence="3" id="KW-1185">Reference proteome</keyword>
<evidence type="ECO:0000313" key="2">
    <source>
        <dbReference type="EMBL" id="GIX66693.1"/>
    </source>
</evidence>
<reference evidence="2 3" key="1">
    <citation type="submission" date="2021-06" db="EMBL/GenBank/DDBJ databases">
        <title>Caerostris extrusa draft genome.</title>
        <authorList>
            <person name="Kono N."/>
            <person name="Arakawa K."/>
        </authorList>
    </citation>
    <scope>NUCLEOTIDE SEQUENCE [LARGE SCALE GENOMIC DNA]</scope>
</reference>
<name>A0AAV4M402_CAEEX</name>
<accession>A0AAV4M402</accession>
<gene>
    <name evidence="2" type="ORF">CEXT_24561</name>
</gene>
<sequence length="94" mass="11489">MTVSFRFSRFSEHFILLFCCMTSAVPRLRFFCSKNCVLLEYYRRYDEGRRRHRGKLLGMRGMKYEICLSSVWIVREWILLLRSHDERRQKCGLV</sequence>
<evidence type="ECO:0008006" key="4">
    <source>
        <dbReference type="Google" id="ProtNLM"/>
    </source>
</evidence>